<reference evidence="2 3" key="1">
    <citation type="journal article" date="2020" name="Nature">
        <title>Six reference-quality genomes reveal evolution of bat adaptations.</title>
        <authorList>
            <person name="Jebb D."/>
            <person name="Huang Z."/>
            <person name="Pippel M."/>
            <person name="Hughes G.M."/>
            <person name="Lavrichenko K."/>
            <person name="Devanna P."/>
            <person name="Winkler S."/>
            <person name="Jermiin L.S."/>
            <person name="Skirmuntt E.C."/>
            <person name="Katzourakis A."/>
            <person name="Burkitt-Gray L."/>
            <person name="Ray D.A."/>
            <person name="Sullivan K.A.M."/>
            <person name="Roscito J.G."/>
            <person name="Kirilenko B.M."/>
            <person name="Davalos L.M."/>
            <person name="Corthals A.P."/>
            <person name="Power M.L."/>
            <person name="Jones G."/>
            <person name="Ransome R.D."/>
            <person name="Dechmann D.K.N."/>
            <person name="Locatelli A.G."/>
            <person name="Puechmaille S.J."/>
            <person name="Fedrigo O."/>
            <person name="Jarvis E.D."/>
            <person name="Hiller M."/>
            <person name="Vernes S.C."/>
            <person name="Myers E.W."/>
            <person name="Teeling E.C."/>
        </authorList>
    </citation>
    <scope>NUCLEOTIDE SEQUENCE [LARGE SCALE GENOMIC DNA]</scope>
    <source>
        <strain evidence="2">MRouAeg1</strain>
        <tissue evidence="2">Muscle</tissue>
    </source>
</reference>
<organism evidence="2 3">
    <name type="scientific">Rousettus aegyptiacus</name>
    <name type="common">Egyptian fruit bat</name>
    <name type="synonym">Pteropus aegyptiacus</name>
    <dbReference type="NCBI Taxonomy" id="9407"/>
    <lineage>
        <taxon>Eukaryota</taxon>
        <taxon>Metazoa</taxon>
        <taxon>Chordata</taxon>
        <taxon>Craniata</taxon>
        <taxon>Vertebrata</taxon>
        <taxon>Euteleostomi</taxon>
        <taxon>Mammalia</taxon>
        <taxon>Eutheria</taxon>
        <taxon>Laurasiatheria</taxon>
        <taxon>Chiroptera</taxon>
        <taxon>Yinpterochiroptera</taxon>
        <taxon>Pteropodoidea</taxon>
        <taxon>Pteropodidae</taxon>
        <taxon>Rousettinae</taxon>
        <taxon>Rousettus</taxon>
    </lineage>
</organism>
<evidence type="ECO:0000256" key="1">
    <source>
        <dbReference type="SAM" id="MobiDB-lite"/>
    </source>
</evidence>
<sequence length="122" mass="13131">MAGISGLFPLPAASLRGLSTWYFRWGSQTLTGQLRPPGSMNSGASGLSQEFGRDRARLHSRGDHTLLARQKAIRPLRQRTFQGTEAGKRGSLEATNGTGERSTCVGEIFTKQKEAGETGVLP</sequence>
<keyword evidence="3" id="KW-1185">Reference proteome</keyword>
<feature type="region of interest" description="Disordered" evidence="1">
    <location>
        <begin position="81"/>
        <end position="122"/>
    </location>
</feature>
<dbReference type="EMBL" id="JACASE010000011">
    <property type="protein sequence ID" value="KAF6427954.1"/>
    <property type="molecule type" value="Genomic_DNA"/>
</dbReference>
<protein>
    <submittedName>
        <fullName evidence="2">Uncharacterized protein</fullName>
    </submittedName>
</protein>
<feature type="compositionally biased region" description="Polar residues" evidence="1">
    <location>
        <begin position="39"/>
        <end position="48"/>
    </location>
</feature>
<dbReference type="Proteomes" id="UP000593571">
    <property type="component" value="Unassembled WGS sequence"/>
</dbReference>
<gene>
    <name evidence="2" type="ORF">HJG63_008416</name>
</gene>
<evidence type="ECO:0000313" key="3">
    <source>
        <dbReference type="Proteomes" id="UP000593571"/>
    </source>
</evidence>
<dbReference type="AlphaFoldDB" id="A0A7J8DXQ8"/>
<evidence type="ECO:0000313" key="2">
    <source>
        <dbReference type="EMBL" id="KAF6427954.1"/>
    </source>
</evidence>
<accession>A0A7J8DXQ8</accession>
<proteinExistence type="predicted"/>
<feature type="compositionally biased region" description="Basic and acidic residues" evidence="1">
    <location>
        <begin position="51"/>
        <end position="63"/>
    </location>
</feature>
<comment type="caution">
    <text evidence="2">The sequence shown here is derived from an EMBL/GenBank/DDBJ whole genome shotgun (WGS) entry which is preliminary data.</text>
</comment>
<feature type="region of interest" description="Disordered" evidence="1">
    <location>
        <begin position="32"/>
        <end position="63"/>
    </location>
</feature>
<name>A0A7J8DXQ8_ROUAE</name>